<accession>A0A8S3Q066</accession>
<dbReference type="InterPro" id="IPR011042">
    <property type="entry name" value="6-blade_b-propeller_TolB-like"/>
</dbReference>
<dbReference type="Gene3D" id="2.120.10.30">
    <property type="entry name" value="TolB, C-terminal domain"/>
    <property type="match status" value="1"/>
</dbReference>
<keyword evidence="1" id="KW-0863">Zinc-finger</keyword>
<feature type="domain" description="B box-type" evidence="2">
    <location>
        <begin position="90"/>
        <end position="133"/>
    </location>
</feature>
<gene>
    <name evidence="3" type="ORF">MEDL_3984</name>
</gene>
<dbReference type="AlphaFoldDB" id="A0A8S3Q066"/>
<dbReference type="SUPFAM" id="SSF57845">
    <property type="entry name" value="B-box zinc-binding domain"/>
    <property type="match status" value="1"/>
</dbReference>
<dbReference type="Proteomes" id="UP000683360">
    <property type="component" value="Unassembled WGS sequence"/>
</dbReference>
<dbReference type="InterPro" id="IPR000315">
    <property type="entry name" value="Znf_B-box"/>
</dbReference>
<reference evidence="3" key="1">
    <citation type="submission" date="2021-03" db="EMBL/GenBank/DDBJ databases">
        <authorList>
            <person name="Bekaert M."/>
        </authorList>
    </citation>
    <scope>NUCLEOTIDE SEQUENCE</scope>
</reference>
<comment type="caution">
    <text evidence="3">The sequence shown here is derived from an EMBL/GenBank/DDBJ whole genome shotgun (WGS) entry which is preliminary data.</text>
</comment>
<name>A0A8S3Q066_MYTED</name>
<dbReference type="EMBL" id="CAJPWZ010000255">
    <property type="protein sequence ID" value="CAG2188576.1"/>
    <property type="molecule type" value="Genomic_DNA"/>
</dbReference>
<protein>
    <recommendedName>
        <fullName evidence="2">B box-type domain-containing protein</fullName>
    </recommendedName>
</protein>
<keyword evidence="1" id="KW-0862">Zinc</keyword>
<dbReference type="PROSITE" id="PS50119">
    <property type="entry name" value="ZF_BBOX"/>
    <property type="match status" value="1"/>
</dbReference>
<evidence type="ECO:0000313" key="4">
    <source>
        <dbReference type="Proteomes" id="UP000683360"/>
    </source>
</evidence>
<dbReference type="SUPFAM" id="SSF75011">
    <property type="entry name" value="3-carboxy-cis,cis-mucoante lactonizing enzyme"/>
    <property type="match status" value="1"/>
</dbReference>
<dbReference type="PANTHER" id="PTHR25462:SF296">
    <property type="entry name" value="MEIOTIC P26, ISOFORM F"/>
    <property type="match status" value="1"/>
</dbReference>
<dbReference type="GO" id="GO:0008270">
    <property type="term" value="F:zinc ion binding"/>
    <property type="evidence" value="ECO:0007669"/>
    <property type="project" value="UniProtKB-KW"/>
</dbReference>
<evidence type="ECO:0000259" key="2">
    <source>
        <dbReference type="PROSITE" id="PS50119"/>
    </source>
</evidence>
<dbReference type="OrthoDB" id="6090840at2759"/>
<keyword evidence="4" id="KW-1185">Reference proteome</keyword>
<evidence type="ECO:0000256" key="1">
    <source>
        <dbReference type="PROSITE-ProRule" id="PRU00024"/>
    </source>
</evidence>
<dbReference type="Gene3D" id="3.30.160.60">
    <property type="entry name" value="Classic Zinc Finger"/>
    <property type="match status" value="1"/>
</dbReference>
<dbReference type="CDD" id="cd19757">
    <property type="entry name" value="Bbox1"/>
    <property type="match status" value="1"/>
</dbReference>
<sequence>MNTATGISDLKIALSSTTQMFSYVDKDDGPRSYAKRFVVIFTDGLMVASSELKTQADLLLSFPKMIVATVGIVQILTKLNMATSIPTCDVCINNDISKTASGWCLECEEAICTDCEKQHGCMKLTKNHKIIPIDNNKMPTSNLDSEQECNDHSRKLDFFCLKHSQPCCVTCIFEKHKRCQELKPLPEVEKGMTSFDSSFSNLEDRVEEIIESITGLLKEKQENKTRLKVQKNNIITEVQTIRRSINNHFDKVQQSLMEGLEKEEKTQNERIDICIEKLSAILKKVDKLSSKLEQAKQHKSEFQAFLAAFEWDKTIEKEEKAWISLQTDKISDSVDIQLDISPILMEFEKDLTEFGKIEVTYSPSKKLLIENPNQGQSLTSASSAIYKINLTNICSFQTPSGTSRETLITDIDMLDDGRIILADNSSNRRLILMSQEGELIKIIQINDICFGVAVIDKTTIATTLVKKKKIAIVDIDSSEVQRFISMSEECYGLSLAGETLVVSLDDPTFQFVNLSGKVVSSVWKADYADYCCVHNNKLYYATSSGDSVFEAKLNGDIVWKSYCQKYDFPDGITTDASGNVFVACKSSKRVLVFGKDGKESRVLLSKENGLNNPRAIHYKREMNILLVCNLSGQCFLYKVTN</sequence>
<dbReference type="PANTHER" id="PTHR25462">
    <property type="entry name" value="BONUS, ISOFORM C-RELATED"/>
    <property type="match status" value="1"/>
</dbReference>
<keyword evidence="1" id="KW-0479">Metal-binding</keyword>
<proteinExistence type="predicted"/>
<dbReference type="SMART" id="SM00336">
    <property type="entry name" value="BBOX"/>
    <property type="match status" value="2"/>
</dbReference>
<dbReference type="CDD" id="cd19776">
    <property type="entry name" value="Bbox2_TRIM25_C-IV"/>
    <property type="match status" value="1"/>
</dbReference>
<dbReference type="InterPro" id="IPR047153">
    <property type="entry name" value="TRIM45/56/19-like"/>
</dbReference>
<organism evidence="3 4">
    <name type="scientific">Mytilus edulis</name>
    <name type="common">Blue mussel</name>
    <dbReference type="NCBI Taxonomy" id="6550"/>
    <lineage>
        <taxon>Eukaryota</taxon>
        <taxon>Metazoa</taxon>
        <taxon>Spiralia</taxon>
        <taxon>Lophotrochozoa</taxon>
        <taxon>Mollusca</taxon>
        <taxon>Bivalvia</taxon>
        <taxon>Autobranchia</taxon>
        <taxon>Pteriomorphia</taxon>
        <taxon>Mytilida</taxon>
        <taxon>Mytiloidea</taxon>
        <taxon>Mytilidae</taxon>
        <taxon>Mytilinae</taxon>
        <taxon>Mytilus</taxon>
    </lineage>
</organism>
<evidence type="ECO:0000313" key="3">
    <source>
        <dbReference type="EMBL" id="CAG2188576.1"/>
    </source>
</evidence>